<dbReference type="AlphaFoldDB" id="A0A9W8G0A2"/>
<dbReference type="Pfam" id="PF04433">
    <property type="entry name" value="SWIRM"/>
    <property type="match status" value="1"/>
</dbReference>
<name>A0A9W8G0A2_9FUNG</name>
<dbReference type="PROSITE" id="PS50934">
    <property type="entry name" value="SWIRM"/>
    <property type="match status" value="1"/>
</dbReference>
<evidence type="ECO:0000259" key="2">
    <source>
        <dbReference type="PROSITE" id="PS50934"/>
    </source>
</evidence>
<proteinExistence type="predicted"/>
<dbReference type="GO" id="GO:0006338">
    <property type="term" value="P:chromatin remodeling"/>
    <property type="evidence" value="ECO:0007669"/>
    <property type="project" value="TreeGrafter"/>
</dbReference>
<feature type="compositionally biased region" description="Basic and acidic residues" evidence="1">
    <location>
        <begin position="188"/>
        <end position="197"/>
    </location>
</feature>
<feature type="region of interest" description="Disordered" evidence="1">
    <location>
        <begin position="16"/>
        <end position="68"/>
    </location>
</feature>
<organism evidence="3 4">
    <name type="scientific">Coemansia spiralis</name>
    <dbReference type="NCBI Taxonomy" id="417178"/>
    <lineage>
        <taxon>Eukaryota</taxon>
        <taxon>Fungi</taxon>
        <taxon>Fungi incertae sedis</taxon>
        <taxon>Zoopagomycota</taxon>
        <taxon>Kickxellomycotina</taxon>
        <taxon>Kickxellomycetes</taxon>
        <taxon>Kickxellales</taxon>
        <taxon>Kickxellaceae</taxon>
        <taxon>Coemansia</taxon>
    </lineage>
</organism>
<feature type="compositionally biased region" description="Polar residues" evidence="1">
    <location>
        <begin position="241"/>
        <end position="253"/>
    </location>
</feature>
<dbReference type="GO" id="GO:0003713">
    <property type="term" value="F:transcription coactivator activity"/>
    <property type="evidence" value="ECO:0007669"/>
    <property type="project" value="TreeGrafter"/>
</dbReference>
<feature type="compositionally biased region" description="Low complexity" evidence="1">
    <location>
        <begin position="168"/>
        <end position="182"/>
    </location>
</feature>
<evidence type="ECO:0000313" key="3">
    <source>
        <dbReference type="EMBL" id="KAJ2673972.1"/>
    </source>
</evidence>
<dbReference type="Gene3D" id="1.10.10.10">
    <property type="entry name" value="Winged helix-like DNA-binding domain superfamily/Winged helix DNA-binding domain"/>
    <property type="match status" value="1"/>
</dbReference>
<reference evidence="3" key="1">
    <citation type="submission" date="2022-07" db="EMBL/GenBank/DDBJ databases">
        <title>Phylogenomic reconstructions and comparative analyses of Kickxellomycotina fungi.</title>
        <authorList>
            <person name="Reynolds N.K."/>
            <person name="Stajich J.E."/>
            <person name="Barry K."/>
            <person name="Grigoriev I.V."/>
            <person name="Crous P."/>
            <person name="Smith M.E."/>
        </authorList>
    </citation>
    <scope>NUCLEOTIDE SEQUENCE</scope>
    <source>
        <strain evidence="3">NRRL 3115</strain>
    </source>
</reference>
<dbReference type="PANTHER" id="PTHR12374:SF20">
    <property type="entry name" value="TRANSCRIPTIONAL ADAPTER 2-ALPHA"/>
    <property type="match status" value="1"/>
</dbReference>
<feature type="region of interest" description="Disordered" evidence="1">
    <location>
        <begin position="229"/>
        <end position="293"/>
    </location>
</feature>
<protein>
    <recommendedName>
        <fullName evidence="2">SWIRM domain-containing protein</fullName>
    </recommendedName>
</protein>
<comment type="caution">
    <text evidence="3">The sequence shown here is derived from an EMBL/GenBank/DDBJ whole genome shotgun (WGS) entry which is preliminary data.</text>
</comment>
<dbReference type="InterPro" id="IPR036388">
    <property type="entry name" value="WH-like_DNA-bd_sf"/>
</dbReference>
<dbReference type="InterPro" id="IPR007526">
    <property type="entry name" value="SWIRM"/>
</dbReference>
<dbReference type="GO" id="GO:0005634">
    <property type="term" value="C:nucleus"/>
    <property type="evidence" value="ECO:0007669"/>
    <property type="project" value="TreeGrafter"/>
</dbReference>
<evidence type="ECO:0000313" key="4">
    <source>
        <dbReference type="Proteomes" id="UP001151518"/>
    </source>
</evidence>
<sequence length="419" mass="44994">MSVKSSAFAVGISAATDPSLSPRSEGAIPNRRASATSSSNSSADYVSYSRPANARLTGRVDKRKRRRPIRCLPSANVRTSATSATTTTTAAASIDAESAAFCTLKLPYLDDYQRNPTAYSRALMGTERAQATHSSAITAATDSTYATHNSHSSPLAAFRTSNGKRIHSTASLSSSSSSTSSPLPIPEFKQHESEPHMTRKSAISSIIHRLFPSLDKDALAALAAAAAAERSANPRLKKRSQLPSNNTAPSGKSDSADATGEPGSDDNRVFANTASTGSTGGQTPTTINNGNDPMYVGDKLGQEIFRLHPHSNSCPIRWTKAAPMDVRGYPLAEYLSPAELDCCSILRLHPEQYLAIKHALVRAGRTLPPGTFKKRDAQKLCRVDVNKTSKVFEWFCKLGWIPHAAPKFGGYDHHNDDYD</sequence>
<feature type="region of interest" description="Disordered" evidence="1">
    <location>
        <begin position="166"/>
        <end position="200"/>
    </location>
</feature>
<feature type="compositionally biased region" description="Low complexity" evidence="1">
    <location>
        <begin position="273"/>
        <end position="286"/>
    </location>
</feature>
<accession>A0A9W8G0A2</accession>
<feature type="domain" description="SWIRM" evidence="2">
    <location>
        <begin position="315"/>
        <end position="412"/>
    </location>
</feature>
<dbReference type="OrthoDB" id="5598695at2759"/>
<dbReference type="FunFam" id="1.10.10.10:FF:000087">
    <property type="entry name" value="Transcriptional adapter 2"/>
    <property type="match status" value="1"/>
</dbReference>
<dbReference type="Proteomes" id="UP001151518">
    <property type="component" value="Unassembled WGS sequence"/>
</dbReference>
<dbReference type="EMBL" id="JANBTW010000062">
    <property type="protein sequence ID" value="KAJ2673972.1"/>
    <property type="molecule type" value="Genomic_DNA"/>
</dbReference>
<dbReference type="GO" id="GO:0003682">
    <property type="term" value="F:chromatin binding"/>
    <property type="evidence" value="ECO:0007669"/>
    <property type="project" value="TreeGrafter"/>
</dbReference>
<dbReference type="SUPFAM" id="SSF46689">
    <property type="entry name" value="Homeodomain-like"/>
    <property type="match status" value="1"/>
</dbReference>
<dbReference type="InterPro" id="IPR009057">
    <property type="entry name" value="Homeodomain-like_sf"/>
</dbReference>
<gene>
    <name evidence="3" type="ORF">GGI25_004539</name>
</gene>
<feature type="compositionally biased region" description="Low complexity" evidence="1">
    <location>
        <begin position="31"/>
        <end position="50"/>
    </location>
</feature>
<dbReference type="GO" id="GO:0006357">
    <property type="term" value="P:regulation of transcription by RNA polymerase II"/>
    <property type="evidence" value="ECO:0007669"/>
    <property type="project" value="TreeGrafter"/>
</dbReference>
<dbReference type="PANTHER" id="PTHR12374">
    <property type="entry name" value="TRANSCRIPTIONAL ADAPTOR 2 ADA2 -RELATED"/>
    <property type="match status" value="1"/>
</dbReference>
<evidence type="ECO:0000256" key="1">
    <source>
        <dbReference type="SAM" id="MobiDB-lite"/>
    </source>
</evidence>